<organism evidence="2 3">
    <name type="scientific">Gymnopilus dilepis</name>
    <dbReference type="NCBI Taxonomy" id="231916"/>
    <lineage>
        <taxon>Eukaryota</taxon>
        <taxon>Fungi</taxon>
        <taxon>Dikarya</taxon>
        <taxon>Basidiomycota</taxon>
        <taxon>Agaricomycotina</taxon>
        <taxon>Agaricomycetes</taxon>
        <taxon>Agaricomycetidae</taxon>
        <taxon>Agaricales</taxon>
        <taxon>Agaricineae</taxon>
        <taxon>Hymenogastraceae</taxon>
        <taxon>Gymnopilus</taxon>
    </lineage>
</organism>
<reference evidence="2 3" key="1">
    <citation type="journal article" date="2018" name="Evol. Lett.">
        <title>Horizontal gene cluster transfer increased hallucinogenic mushroom diversity.</title>
        <authorList>
            <person name="Reynolds H.T."/>
            <person name="Vijayakumar V."/>
            <person name="Gluck-Thaler E."/>
            <person name="Korotkin H.B."/>
            <person name="Matheny P.B."/>
            <person name="Slot J.C."/>
        </authorList>
    </citation>
    <scope>NUCLEOTIDE SEQUENCE [LARGE SCALE GENOMIC DNA]</scope>
    <source>
        <strain evidence="2 3">SRW20</strain>
    </source>
</reference>
<proteinExistence type="predicted"/>
<dbReference type="AlphaFoldDB" id="A0A409YSJ3"/>
<feature type="region of interest" description="Disordered" evidence="1">
    <location>
        <begin position="1"/>
        <end position="37"/>
    </location>
</feature>
<accession>A0A409YSJ3</accession>
<dbReference type="EMBL" id="NHYE01000392">
    <property type="protein sequence ID" value="PPR05981.1"/>
    <property type="molecule type" value="Genomic_DNA"/>
</dbReference>
<sequence>MGSSSSSSSSRPRISFKVSSASQKPLRNLMPLSPRGLPTCADHQRQLSASCESVWRIKRLHHRTSGTSRPEK</sequence>
<comment type="caution">
    <text evidence="2">The sequence shown here is derived from an EMBL/GenBank/DDBJ whole genome shotgun (WGS) entry which is preliminary data.</text>
</comment>
<dbReference type="InParanoid" id="A0A409YSJ3"/>
<keyword evidence="3" id="KW-1185">Reference proteome</keyword>
<dbReference type="Proteomes" id="UP000284706">
    <property type="component" value="Unassembled WGS sequence"/>
</dbReference>
<feature type="compositionally biased region" description="Low complexity" evidence="1">
    <location>
        <begin position="1"/>
        <end position="10"/>
    </location>
</feature>
<name>A0A409YSJ3_9AGAR</name>
<protein>
    <submittedName>
        <fullName evidence="2">Uncharacterized protein</fullName>
    </submittedName>
</protein>
<evidence type="ECO:0000313" key="3">
    <source>
        <dbReference type="Proteomes" id="UP000284706"/>
    </source>
</evidence>
<evidence type="ECO:0000313" key="2">
    <source>
        <dbReference type="EMBL" id="PPR05981.1"/>
    </source>
</evidence>
<gene>
    <name evidence="2" type="ORF">CVT26_005703</name>
</gene>
<evidence type="ECO:0000256" key="1">
    <source>
        <dbReference type="SAM" id="MobiDB-lite"/>
    </source>
</evidence>